<feature type="transmembrane region" description="Helical" evidence="6">
    <location>
        <begin position="161"/>
        <end position="183"/>
    </location>
</feature>
<comment type="subcellular location">
    <subcellularLocation>
        <location evidence="1 6">Cell membrane</location>
        <topology evidence="1 6">Multi-pass membrane protein</topology>
    </subcellularLocation>
</comment>
<evidence type="ECO:0000256" key="4">
    <source>
        <dbReference type="ARBA" id="ARBA00022989"/>
    </source>
</evidence>
<keyword evidence="4 6" id="KW-1133">Transmembrane helix</keyword>
<dbReference type="Pfam" id="PF09335">
    <property type="entry name" value="VTT_dom"/>
    <property type="match status" value="1"/>
</dbReference>
<dbReference type="PANTHER" id="PTHR12677:SF59">
    <property type="entry name" value="GOLGI APPARATUS MEMBRANE PROTEIN TVP38-RELATED"/>
    <property type="match status" value="1"/>
</dbReference>
<sequence>MKLYFPKLAKFLLGVFVFFLAGYIVLDLLFNVSNLVEVGIGRLPANPTSALIIIGLLVADILIPIPSSIVMVASGILFGPILGGLVALTGSLIGSLLNFQISRAFGRERVQGWLKNDGYDRLSSLMQKYGAVTVILTRMVPIAMESVSSIAGLSLMKFRKFIILNLIGFTPIVFLYSSTGAIYKNTEPQNIFIVLTAGFLVPLAVWLWYNKIVSNG</sequence>
<evidence type="ECO:0000259" key="7">
    <source>
        <dbReference type="Pfam" id="PF09335"/>
    </source>
</evidence>
<accession>A0A0G0ZK60</accession>
<gene>
    <name evidence="8" type="ORF">UU67_C0026G0016</name>
</gene>
<comment type="caution">
    <text evidence="8">The sequence shown here is derived from an EMBL/GenBank/DDBJ whole genome shotgun (WGS) entry which is preliminary data.</text>
</comment>
<keyword evidence="5 6" id="KW-0472">Membrane</keyword>
<evidence type="ECO:0000256" key="3">
    <source>
        <dbReference type="ARBA" id="ARBA00022692"/>
    </source>
</evidence>
<name>A0A0G0ZK60_9BACT</name>
<dbReference type="InterPro" id="IPR032816">
    <property type="entry name" value="VTT_dom"/>
</dbReference>
<dbReference type="EMBL" id="LCBN01000026">
    <property type="protein sequence ID" value="KKS13358.1"/>
    <property type="molecule type" value="Genomic_DNA"/>
</dbReference>
<feature type="transmembrane region" description="Helical" evidence="6">
    <location>
        <begin position="189"/>
        <end position="209"/>
    </location>
</feature>
<feature type="transmembrane region" description="Helical" evidence="6">
    <location>
        <begin position="76"/>
        <end position="99"/>
    </location>
</feature>
<evidence type="ECO:0000313" key="8">
    <source>
        <dbReference type="EMBL" id="KKS13358.1"/>
    </source>
</evidence>
<feature type="transmembrane region" description="Helical" evidence="6">
    <location>
        <begin position="12"/>
        <end position="30"/>
    </location>
</feature>
<evidence type="ECO:0000256" key="5">
    <source>
        <dbReference type="ARBA" id="ARBA00023136"/>
    </source>
</evidence>
<keyword evidence="2 6" id="KW-1003">Cell membrane</keyword>
<keyword evidence="3 6" id="KW-0812">Transmembrane</keyword>
<feature type="transmembrane region" description="Helical" evidence="6">
    <location>
        <begin position="50"/>
        <end position="70"/>
    </location>
</feature>
<evidence type="ECO:0000256" key="6">
    <source>
        <dbReference type="RuleBase" id="RU366058"/>
    </source>
</evidence>
<evidence type="ECO:0000256" key="2">
    <source>
        <dbReference type="ARBA" id="ARBA00022475"/>
    </source>
</evidence>
<feature type="domain" description="VTT" evidence="7">
    <location>
        <begin position="65"/>
        <end position="181"/>
    </location>
</feature>
<organism evidence="8 9">
    <name type="scientific">Candidatus Daviesbacteria bacterium GW2011_GWB1_41_5</name>
    <dbReference type="NCBI Taxonomy" id="1618429"/>
    <lineage>
        <taxon>Bacteria</taxon>
        <taxon>Candidatus Daviesiibacteriota</taxon>
    </lineage>
</organism>
<comment type="similarity">
    <text evidence="6">Belongs to the TVP38/TMEM64 family.</text>
</comment>
<evidence type="ECO:0000313" key="9">
    <source>
        <dbReference type="Proteomes" id="UP000034753"/>
    </source>
</evidence>
<dbReference type="GO" id="GO:0005886">
    <property type="term" value="C:plasma membrane"/>
    <property type="evidence" value="ECO:0007669"/>
    <property type="project" value="UniProtKB-SubCell"/>
</dbReference>
<dbReference type="InterPro" id="IPR015414">
    <property type="entry name" value="TMEM64"/>
</dbReference>
<proteinExistence type="inferred from homology"/>
<dbReference type="PANTHER" id="PTHR12677">
    <property type="entry name" value="GOLGI APPARATUS MEMBRANE PROTEIN TVP38-RELATED"/>
    <property type="match status" value="1"/>
</dbReference>
<evidence type="ECO:0000256" key="1">
    <source>
        <dbReference type="ARBA" id="ARBA00004651"/>
    </source>
</evidence>
<dbReference type="Proteomes" id="UP000034753">
    <property type="component" value="Unassembled WGS sequence"/>
</dbReference>
<dbReference type="AlphaFoldDB" id="A0A0G0ZK60"/>
<reference evidence="8 9" key="1">
    <citation type="journal article" date="2015" name="Nature">
        <title>rRNA introns, odd ribosomes, and small enigmatic genomes across a large radiation of phyla.</title>
        <authorList>
            <person name="Brown C.T."/>
            <person name="Hug L.A."/>
            <person name="Thomas B.C."/>
            <person name="Sharon I."/>
            <person name="Castelle C.J."/>
            <person name="Singh A."/>
            <person name="Wilkins M.J."/>
            <person name="Williams K.H."/>
            <person name="Banfield J.F."/>
        </authorList>
    </citation>
    <scope>NUCLEOTIDE SEQUENCE [LARGE SCALE GENOMIC DNA]</scope>
</reference>
<protein>
    <recommendedName>
        <fullName evidence="6">TVP38/TMEM64 family membrane protein</fullName>
    </recommendedName>
</protein>